<organism evidence="1 2">
    <name type="scientific">Biomphalaria pfeifferi</name>
    <name type="common">Bloodfluke planorb</name>
    <name type="synonym">Freshwater snail</name>
    <dbReference type="NCBI Taxonomy" id="112525"/>
    <lineage>
        <taxon>Eukaryota</taxon>
        <taxon>Metazoa</taxon>
        <taxon>Spiralia</taxon>
        <taxon>Lophotrochozoa</taxon>
        <taxon>Mollusca</taxon>
        <taxon>Gastropoda</taxon>
        <taxon>Heterobranchia</taxon>
        <taxon>Euthyneura</taxon>
        <taxon>Panpulmonata</taxon>
        <taxon>Hygrophila</taxon>
        <taxon>Lymnaeoidea</taxon>
        <taxon>Planorbidae</taxon>
        <taxon>Biomphalaria</taxon>
    </lineage>
</organism>
<accession>A0AAD8FGV7</accession>
<evidence type="ECO:0000313" key="2">
    <source>
        <dbReference type="Proteomes" id="UP001233172"/>
    </source>
</evidence>
<dbReference type="AlphaFoldDB" id="A0AAD8FGV7"/>
<name>A0AAD8FGV7_BIOPF</name>
<comment type="caution">
    <text evidence="1">The sequence shown here is derived from an EMBL/GenBank/DDBJ whole genome shotgun (WGS) entry which is preliminary data.</text>
</comment>
<dbReference type="EMBL" id="JASAOG010000019">
    <property type="protein sequence ID" value="KAK0063905.1"/>
    <property type="molecule type" value="Genomic_DNA"/>
</dbReference>
<sequence length="66" mass="7314">MWEEVCTKFCSKKELAAKTMTLPVICSARRAAENKVMEANKGKMATAAFGIYVNGTQGNKRLIDEE</sequence>
<proteinExistence type="predicted"/>
<dbReference type="Proteomes" id="UP001233172">
    <property type="component" value="Unassembled WGS sequence"/>
</dbReference>
<evidence type="ECO:0000313" key="1">
    <source>
        <dbReference type="EMBL" id="KAK0063905.1"/>
    </source>
</evidence>
<keyword evidence="2" id="KW-1185">Reference proteome</keyword>
<gene>
    <name evidence="1" type="ORF">Bpfe_006590</name>
</gene>
<reference evidence="1" key="1">
    <citation type="journal article" date="2023" name="PLoS Negl. Trop. Dis.">
        <title>A genome sequence for Biomphalaria pfeifferi, the major vector snail for the human-infecting parasite Schistosoma mansoni.</title>
        <authorList>
            <person name="Bu L."/>
            <person name="Lu L."/>
            <person name="Laidemitt M.R."/>
            <person name="Zhang S.M."/>
            <person name="Mutuku M."/>
            <person name="Mkoji G."/>
            <person name="Steinauer M."/>
            <person name="Loker E.S."/>
        </authorList>
    </citation>
    <scope>NUCLEOTIDE SEQUENCE</scope>
    <source>
        <strain evidence="1">KasaAsao</strain>
    </source>
</reference>
<reference evidence="1" key="2">
    <citation type="submission" date="2023-04" db="EMBL/GenBank/DDBJ databases">
        <authorList>
            <person name="Bu L."/>
            <person name="Lu L."/>
            <person name="Laidemitt M.R."/>
            <person name="Zhang S.M."/>
            <person name="Mutuku M."/>
            <person name="Mkoji G."/>
            <person name="Steinauer M."/>
            <person name="Loker E.S."/>
        </authorList>
    </citation>
    <scope>NUCLEOTIDE SEQUENCE</scope>
    <source>
        <strain evidence="1">KasaAsao</strain>
        <tissue evidence="1">Whole Snail</tissue>
    </source>
</reference>
<protein>
    <submittedName>
        <fullName evidence="1">Uncharacterized protein</fullName>
    </submittedName>
</protein>